<proteinExistence type="predicted"/>
<dbReference type="Proteomes" id="UP000273898">
    <property type="component" value="Unassembled WGS sequence"/>
</dbReference>
<comment type="caution">
    <text evidence="1">The sequence shown here is derived from an EMBL/GenBank/DDBJ whole genome shotgun (WGS) entry which is preliminary data.</text>
</comment>
<name>A0A497XVC9_9SPHI</name>
<dbReference type="EMBL" id="RCCK01000013">
    <property type="protein sequence ID" value="RLJ73705.1"/>
    <property type="molecule type" value="Genomic_DNA"/>
</dbReference>
<evidence type="ECO:0000313" key="1">
    <source>
        <dbReference type="EMBL" id="RLJ73705.1"/>
    </source>
</evidence>
<accession>A0A497XVC9</accession>
<reference evidence="1 2" key="1">
    <citation type="submission" date="2018-10" db="EMBL/GenBank/DDBJ databases">
        <title>Genomic Encyclopedia of Archaeal and Bacterial Type Strains, Phase II (KMG-II): from individual species to whole genera.</title>
        <authorList>
            <person name="Goeker M."/>
        </authorList>
    </citation>
    <scope>NUCLEOTIDE SEQUENCE [LARGE SCALE GENOMIC DNA]</scope>
    <source>
        <strain evidence="1 2">DSM 19624</strain>
    </source>
</reference>
<sequence>MLIVIKDPSTPLTMTNREGFYAFKLEIALPAPNTNDRAIPAFF</sequence>
<dbReference type="AlphaFoldDB" id="A0A497XVC9"/>
<protein>
    <submittedName>
        <fullName evidence="1">Uncharacterized protein</fullName>
    </submittedName>
</protein>
<gene>
    <name evidence="1" type="ORF">BCL90_3869</name>
</gene>
<organism evidence="1 2">
    <name type="scientific">Pedobacter alluvionis</name>
    <dbReference type="NCBI Taxonomy" id="475253"/>
    <lineage>
        <taxon>Bacteria</taxon>
        <taxon>Pseudomonadati</taxon>
        <taxon>Bacteroidota</taxon>
        <taxon>Sphingobacteriia</taxon>
        <taxon>Sphingobacteriales</taxon>
        <taxon>Sphingobacteriaceae</taxon>
        <taxon>Pedobacter</taxon>
    </lineage>
</organism>
<evidence type="ECO:0000313" key="2">
    <source>
        <dbReference type="Proteomes" id="UP000273898"/>
    </source>
</evidence>